<dbReference type="EMBL" id="FQZM01000041">
    <property type="protein sequence ID" value="SHJ56547.1"/>
    <property type="molecule type" value="Genomic_DNA"/>
</dbReference>
<protein>
    <submittedName>
        <fullName evidence="1">Uncharacterized protein</fullName>
    </submittedName>
</protein>
<keyword evidence="2" id="KW-1185">Reference proteome</keyword>
<sequence>MVINTQTTLIMRCPECGRLEHHGISRFALVGARSSLHIHCSCGALKLSLTSRGNKVNLQIPCVVCGSSHTCLVNARILWSSGNIELFCQTTGLELGYLGTEDRVREQARLEEILDGLDFMADNFFHNHEVMSAVLKHVHNLGRTGRLYCECGNQRIEVDIFPDRLELHCSRCDNLYIVYAETQKDLDAVGRTWKIKLTRHTFAHLGKARETPPQP</sequence>
<accession>A0A1M6KCJ6</accession>
<dbReference type="STRING" id="1121432.SAMN02745219_02845"/>
<evidence type="ECO:0000313" key="2">
    <source>
        <dbReference type="Proteomes" id="UP000184529"/>
    </source>
</evidence>
<dbReference type="RefSeq" id="WP_072870600.1">
    <property type="nucleotide sequence ID" value="NZ_FQZM01000041.1"/>
</dbReference>
<organism evidence="1 2">
    <name type="scientific">Desulfofundulus thermosubterraneus DSM 16057</name>
    <dbReference type="NCBI Taxonomy" id="1121432"/>
    <lineage>
        <taxon>Bacteria</taxon>
        <taxon>Bacillati</taxon>
        <taxon>Bacillota</taxon>
        <taxon>Clostridia</taxon>
        <taxon>Eubacteriales</taxon>
        <taxon>Peptococcaceae</taxon>
        <taxon>Desulfofundulus</taxon>
    </lineage>
</organism>
<dbReference type="Proteomes" id="UP000184529">
    <property type="component" value="Unassembled WGS sequence"/>
</dbReference>
<dbReference type="OrthoDB" id="1678992at2"/>
<gene>
    <name evidence="1" type="ORF">SAMN02745219_02845</name>
</gene>
<dbReference type="AlphaFoldDB" id="A0A1M6KCJ6"/>
<name>A0A1M6KCJ6_9FIRM</name>
<proteinExistence type="predicted"/>
<evidence type="ECO:0000313" key="1">
    <source>
        <dbReference type="EMBL" id="SHJ56547.1"/>
    </source>
</evidence>
<reference evidence="2" key="1">
    <citation type="submission" date="2016-11" db="EMBL/GenBank/DDBJ databases">
        <authorList>
            <person name="Varghese N."/>
            <person name="Submissions S."/>
        </authorList>
    </citation>
    <scope>NUCLEOTIDE SEQUENCE [LARGE SCALE GENOMIC DNA]</scope>
    <source>
        <strain evidence="2">DSM 16057</strain>
    </source>
</reference>